<dbReference type="InterPro" id="IPR016039">
    <property type="entry name" value="Thiolase-like"/>
</dbReference>
<evidence type="ECO:0000256" key="9">
    <source>
        <dbReference type="ARBA" id="ARBA00041222"/>
    </source>
</evidence>
<organism evidence="15 16">
    <name type="scientific">Acinetobacter oleivorans (strain JCM 16667 / KCTC 23045 / DR1)</name>
    <dbReference type="NCBI Taxonomy" id="436717"/>
    <lineage>
        <taxon>Bacteria</taxon>
        <taxon>Pseudomonadati</taxon>
        <taxon>Pseudomonadota</taxon>
        <taxon>Gammaproteobacteria</taxon>
        <taxon>Moraxellales</taxon>
        <taxon>Moraxellaceae</taxon>
        <taxon>Acinetobacter</taxon>
    </lineage>
</organism>
<dbReference type="Pfam" id="PF02803">
    <property type="entry name" value="Thiolase_C"/>
    <property type="match status" value="1"/>
</dbReference>
<protein>
    <recommendedName>
        <fullName evidence="5">Beta-ketoadipyl-CoA thiolase</fullName>
        <ecNumber evidence="4">2.3.1.174</ecNumber>
    </recommendedName>
    <alternativeName>
        <fullName evidence="9">3-oxoadipyl-CoA thiolase</fullName>
    </alternativeName>
</protein>
<dbReference type="InterPro" id="IPR020615">
    <property type="entry name" value="Thiolase_acyl_enz_int_AS"/>
</dbReference>
<feature type="active site" description="Proton acceptor" evidence="11">
    <location>
        <position position="389"/>
    </location>
</feature>
<dbReference type="PIRSF" id="PIRSF000429">
    <property type="entry name" value="Ac-CoA_Ac_transf"/>
    <property type="match status" value="1"/>
</dbReference>
<keyword evidence="8 12" id="KW-0012">Acyltransferase</keyword>
<keyword evidence="7" id="KW-0058">Aromatic hydrocarbons catabolism</keyword>
<comment type="similarity">
    <text evidence="3 12">Belongs to the thiolase-like superfamily. Thiolase family.</text>
</comment>
<dbReference type="CDD" id="cd00751">
    <property type="entry name" value="thiolase"/>
    <property type="match status" value="1"/>
</dbReference>
<feature type="active site" description="Acyl-thioester intermediate" evidence="11">
    <location>
        <position position="92"/>
    </location>
</feature>
<dbReference type="FunFam" id="3.40.47.10:FF:000010">
    <property type="entry name" value="Acetyl-CoA acetyltransferase (Thiolase)"/>
    <property type="match status" value="1"/>
</dbReference>
<evidence type="ECO:0000256" key="2">
    <source>
        <dbReference type="ARBA" id="ARBA00005071"/>
    </source>
</evidence>
<evidence type="ECO:0000256" key="5">
    <source>
        <dbReference type="ARBA" id="ARBA00016181"/>
    </source>
</evidence>
<dbReference type="GO" id="GO:0033812">
    <property type="term" value="F:3-oxoadipyl-CoA thiolase activity"/>
    <property type="evidence" value="ECO:0007669"/>
    <property type="project" value="UniProtKB-EC"/>
</dbReference>
<dbReference type="Proteomes" id="UP000000392">
    <property type="component" value="Chromosome"/>
</dbReference>
<dbReference type="InterPro" id="IPR020610">
    <property type="entry name" value="Thiolase_AS"/>
</dbReference>
<evidence type="ECO:0000259" key="14">
    <source>
        <dbReference type="Pfam" id="PF02803"/>
    </source>
</evidence>
<dbReference type="Gene3D" id="3.40.47.10">
    <property type="match status" value="1"/>
</dbReference>
<dbReference type="GeneID" id="9382102"/>
<feature type="domain" description="Thiolase N-terminal" evidence="13">
    <location>
        <begin position="7"/>
        <end position="270"/>
    </location>
</feature>
<comment type="pathway">
    <text evidence="2">Aromatic compound metabolism; beta-ketoadipate pathway; acetyl-CoA and succinyl-CoA from 3-oxoadipate: step 2/2.</text>
</comment>
<dbReference type="KEGG" id="acd:AOLE_08400"/>
<evidence type="ECO:0000256" key="7">
    <source>
        <dbReference type="ARBA" id="ARBA00022797"/>
    </source>
</evidence>
<dbReference type="EC" id="2.3.1.174" evidence="4"/>
<dbReference type="EMBL" id="CP002080">
    <property type="protein sequence ID" value="ADI90569.1"/>
    <property type="molecule type" value="Genomic_DNA"/>
</dbReference>
<dbReference type="InterPro" id="IPR020613">
    <property type="entry name" value="Thiolase_CS"/>
</dbReference>
<sequence length="403" mass="42468">MTLKNAYIIDAIRTPFGRYAGGLAPVRADDLGAVPIKALMQRNPNVDWEQVDDVIYGCANQAGEDNRNVGRMSALLAGLPYQVPATTINRLCGSSLDAIAIAARAIKAGEANLVIAGGVESMSRAPYVMGKSDSAFGRSQKIEDTTMGWRFINPKLKELYGVDTMPQTAENVAEQFNVNRADQDQFALVSQQRTASAQAKGFFSKEIVAVEIPQRKGDAVVIDTDEHPRASTTLEALSKLKPVVKADGSVTAGNASGINDGAAALLIASDEAVQAYNLKPRARIIASTAVGVEPRIMGFAPAPAIKKLLKQANLTLDQMDVIELNEAFAAQALAVTRDLGLPDGSDKVNPNGGAIALGHPLGASGARLVTTALNQLEQTGGRYALCSMCIGVGQGIALIIERV</sequence>
<accession>A0AAN0P815</accession>
<dbReference type="NCBIfam" id="TIGR02430">
    <property type="entry name" value="pcaF"/>
    <property type="match status" value="1"/>
</dbReference>
<evidence type="ECO:0000256" key="1">
    <source>
        <dbReference type="ARBA" id="ARBA00003720"/>
    </source>
</evidence>
<dbReference type="PROSITE" id="PS00737">
    <property type="entry name" value="THIOLASE_2"/>
    <property type="match status" value="1"/>
</dbReference>
<comment type="function">
    <text evidence="1">Catalyzes thiolytic cleavage of beta-ketoadipyl-CoA to succinyl-CoA and acetyl-CoA.</text>
</comment>
<evidence type="ECO:0000259" key="13">
    <source>
        <dbReference type="Pfam" id="PF00108"/>
    </source>
</evidence>
<dbReference type="InterPro" id="IPR002155">
    <property type="entry name" value="Thiolase"/>
</dbReference>
<dbReference type="RefSeq" id="WP_013197668.1">
    <property type="nucleotide sequence ID" value="NC_014259.1"/>
</dbReference>
<dbReference type="InterPro" id="IPR020616">
    <property type="entry name" value="Thiolase_N"/>
</dbReference>
<evidence type="ECO:0000313" key="15">
    <source>
        <dbReference type="EMBL" id="ADI90569.1"/>
    </source>
</evidence>
<dbReference type="Pfam" id="PF00108">
    <property type="entry name" value="Thiolase_N"/>
    <property type="match status" value="1"/>
</dbReference>
<dbReference type="PROSITE" id="PS00098">
    <property type="entry name" value="THIOLASE_1"/>
    <property type="match status" value="1"/>
</dbReference>
<dbReference type="PROSITE" id="PS00099">
    <property type="entry name" value="THIOLASE_3"/>
    <property type="match status" value="1"/>
</dbReference>
<evidence type="ECO:0000256" key="11">
    <source>
        <dbReference type="PIRSR" id="PIRSR000429-1"/>
    </source>
</evidence>
<feature type="domain" description="Thiolase C-terminal" evidence="14">
    <location>
        <begin position="278"/>
        <end position="402"/>
    </location>
</feature>
<feature type="active site" description="Proton acceptor" evidence="11">
    <location>
        <position position="359"/>
    </location>
</feature>
<dbReference type="AlphaFoldDB" id="A0AAN0P815"/>
<name>A0AAN0P815_ACISD</name>
<dbReference type="PANTHER" id="PTHR18919">
    <property type="entry name" value="ACETYL-COA C-ACYLTRANSFERASE"/>
    <property type="match status" value="1"/>
</dbReference>
<dbReference type="InterPro" id="IPR020617">
    <property type="entry name" value="Thiolase_C"/>
</dbReference>
<dbReference type="SUPFAM" id="SSF53901">
    <property type="entry name" value="Thiolase-like"/>
    <property type="match status" value="2"/>
</dbReference>
<evidence type="ECO:0000313" key="16">
    <source>
        <dbReference type="Proteomes" id="UP000000392"/>
    </source>
</evidence>
<evidence type="ECO:0000256" key="12">
    <source>
        <dbReference type="RuleBase" id="RU003557"/>
    </source>
</evidence>
<keyword evidence="6 12" id="KW-0808">Transferase</keyword>
<dbReference type="NCBIfam" id="TIGR01930">
    <property type="entry name" value="AcCoA-C-Actrans"/>
    <property type="match status" value="1"/>
</dbReference>
<evidence type="ECO:0000256" key="6">
    <source>
        <dbReference type="ARBA" id="ARBA00022679"/>
    </source>
</evidence>
<evidence type="ECO:0000256" key="3">
    <source>
        <dbReference type="ARBA" id="ARBA00010982"/>
    </source>
</evidence>
<dbReference type="InterPro" id="IPR012793">
    <property type="entry name" value="PcaF"/>
</dbReference>
<comment type="catalytic activity">
    <reaction evidence="10">
        <text>succinyl-CoA + acetyl-CoA = 3-oxoadipyl-CoA + CoA</text>
        <dbReference type="Rhea" id="RHEA:19481"/>
        <dbReference type="ChEBI" id="CHEBI:57287"/>
        <dbReference type="ChEBI" id="CHEBI:57288"/>
        <dbReference type="ChEBI" id="CHEBI:57292"/>
        <dbReference type="ChEBI" id="CHEBI:57348"/>
        <dbReference type="EC" id="2.3.1.174"/>
    </reaction>
</comment>
<gene>
    <name evidence="15" type="ordered locus">AOLE_08400</name>
</gene>
<reference evidence="15 16" key="1">
    <citation type="journal article" date="2010" name="J. Bacteriol.">
        <title>Complete genome sequence of the diesel-degrading Acinetobacter sp. strain DR1.</title>
        <authorList>
            <person name="Jung J."/>
            <person name="Baek J.H."/>
            <person name="Park W."/>
        </authorList>
    </citation>
    <scope>NUCLEOTIDE SEQUENCE [LARGE SCALE GENOMIC DNA]</scope>
    <source>
        <strain evidence="16">JCM 16667 / KCTC 23045 / DR1</strain>
    </source>
</reference>
<evidence type="ECO:0000256" key="10">
    <source>
        <dbReference type="ARBA" id="ARBA00048527"/>
    </source>
</evidence>
<dbReference type="GO" id="GO:0019619">
    <property type="term" value="P:3,4-dihydroxybenzoate catabolic process"/>
    <property type="evidence" value="ECO:0007669"/>
    <property type="project" value="InterPro"/>
</dbReference>
<dbReference type="NCBIfam" id="NF006551">
    <property type="entry name" value="PRK09050.1"/>
    <property type="match status" value="1"/>
</dbReference>
<evidence type="ECO:0000256" key="8">
    <source>
        <dbReference type="ARBA" id="ARBA00023315"/>
    </source>
</evidence>
<dbReference type="PANTHER" id="PTHR18919:SF107">
    <property type="entry name" value="ACETYL-COA ACETYLTRANSFERASE, CYTOSOLIC"/>
    <property type="match status" value="1"/>
</dbReference>
<evidence type="ECO:0000256" key="4">
    <source>
        <dbReference type="ARBA" id="ARBA00012233"/>
    </source>
</evidence>
<proteinExistence type="inferred from homology"/>